<dbReference type="EMBL" id="CAADFN010000082">
    <property type="protein sequence ID" value="VFK20972.1"/>
    <property type="molecule type" value="Genomic_DNA"/>
</dbReference>
<gene>
    <name evidence="2" type="ORF">BECKLFY1418C_GA0070996_10828</name>
</gene>
<protein>
    <submittedName>
        <fullName evidence="2">Uncharacterized protein</fullName>
    </submittedName>
</protein>
<feature type="region of interest" description="Disordered" evidence="1">
    <location>
        <begin position="48"/>
        <end position="73"/>
    </location>
</feature>
<reference evidence="2" key="1">
    <citation type="submission" date="2019-02" db="EMBL/GenBank/DDBJ databases">
        <authorList>
            <person name="Gruber-Vodicka R. H."/>
            <person name="Seah K. B. B."/>
        </authorList>
    </citation>
    <scope>NUCLEOTIDE SEQUENCE</scope>
    <source>
        <strain evidence="2">BECK_BY7</strain>
    </source>
</reference>
<proteinExistence type="predicted"/>
<accession>A0A450WVC1</accession>
<evidence type="ECO:0000256" key="1">
    <source>
        <dbReference type="SAM" id="MobiDB-lite"/>
    </source>
</evidence>
<evidence type="ECO:0000313" key="2">
    <source>
        <dbReference type="EMBL" id="VFK20972.1"/>
    </source>
</evidence>
<sequence>MNDIDAVAMMRRIRDDLSRKMQGMTWEEVNEFIRKNVTSFDFIAKGENSGSLENPGREISCTGETYRGESFHS</sequence>
<name>A0A450WVC1_9GAMM</name>
<organism evidence="2">
    <name type="scientific">Candidatus Kentrum sp. LFY</name>
    <dbReference type="NCBI Taxonomy" id="2126342"/>
    <lineage>
        <taxon>Bacteria</taxon>
        <taxon>Pseudomonadati</taxon>
        <taxon>Pseudomonadota</taxon>
        <taxon>Gammaproteobacteria</taxon>
        <taxon>Candidatus Kentrum</taxon>
    </lineage>
</organism>
<dbReference type="AlphaFoldDB" id="A0A450WVC1"/>